<proteinExistence type="predicted"/>
<keyword evidence="3" id="KW-1185">Reference proteome</keyword>
<keyword evidence="1" id="KW-0732">Signal</keyword>
<reference evidence="2 3" key="1">
    <citation type="journal article" date="2020" name="Fungal Divers.">
        <title>Resolving the Mortierellaceae phylogeny through synthesis of multi-gene phylogenetics and phylogenomics.</title>
        <authorList>
            <person name="Vandepol N."/>
            <person name="Liber J."/>
            <person name="Desiro A."/>
            <person name="Na H."/>
            <person name="Kennedy M."/>
            <person name="Barry K."/>
            <person name="Grigoriev I.V."/>
            <person name="Miller A.N."/>
            <person name="O'Donnell K."/>
            <person name="Stajich J.E."/>
            <person name="Bonito G."/>
        </authorList>
    </citation>
    <scope>NUCLEOTIDE SEQUENCE [LARGE SCALE GENOMIC DNA]</scope>
    <source>
        <strain evidence="2 3">AD045</strain>
    </source>
</reference>
<feature type="chain" id="PRO_5045199244" evidence="1">
    <location>
        <begin position="33"/>
        <end position="201"/>
    </location>
</feature>
<evidence type="ECO:0000313" key="3">
    <source>
        <dbReference type="Proteomes" id="UP001194696"/>
    </source>
</evidence>
<dbReference type="EMBL" id="JAAAIM010000265">
    <property type="protein sequence ID" value="KAG0290963.1"/>
    <property type="molecule type" value="Genomic_DNA"/>
</dbReference>
<comment type="caution">
    <text evidence="2">The sequence shown here is derived from an EMBL/GenBank/DDBJ whole genome shotgun (WGS) entry which is preliminary data.</text>
</comment>
<accession>A0ABQ7K3S5</accession>
<gene>
    <name evidence="2" type="ORF">BGZ96_005616</name>
</gene>
<feature type="signal peptide" evidence="1">
    <location>
        <begin position="1"/>
        <end position="32"/>
    </location>
</feature>
<sequence>MAPFHSRSNSRFGLRSLLALLVLAAIQFTCFAGQAVKDTYGNQLQENEPYYICTAWLRESTKEWEFFGMDSKLEREGLSWVGYPQFSGTDSNKFRLWFCHGWDYNPDEGVHCVDRAGSTLFENKEYSIVFWTKHRGTGFTLHKFATPKGSRNWYRLSVTGAEEVLGSLGNNYFWHAKHSASKSNLLFRFSDSPMNCGEKYL</sequence>
<protein>
    <submittedName>
        <fullName evidence="2">Uncharacterized protein</fullName>
    </submittedName>
</protein>
<evidence type="ECO:0000256" key="1">
    <source>
        <dbReference type="SAM" id="SignalP"/>
    </source>
</evidence>
<dbReference type="Proteomes" id="UP001194696">
    <property type="component" value="Unassembled WGS sequence"/>
</dbReference>
<organism evidence="2 3">
    <name type="scientific">Linnemannia gamsii</name>
    <dbReference type="NCBI Taxonomy" id="64522"/>
    <lineage>
        <taxon>Eukaryota</taxon>
        <taxon>Fungi</taxon>
        <taxon>Fungi incertae sedis</taxon>
        <taxon>Mucoromycota</taxon>
        <taxon>Mortierellomycotina</taxon>
        <taxon>Mortierellomycetes</taxon>
        <taxon>Mortierellales</taxon>
        <taxon>Mortierellaceae</taxon>
        <taxon>Linnemannia</taxon>
    </lineage>
</organism>
<evidence type="ECO:0000313" key="2">
    <source>
        <dbReference type="EMBL" id="KAG0290963.1"/>
    </source>
</evidence>
<name>A0ABQ7K3S5_9FUNG</name>